<proteinExistence type="predicted"/>
<dbReference type="Proteomes" id="UP000007383">
    <property type="component" value="Chromosome"/>
</dbReference>
<dbReference type="Pfam" id="PF03358">
    <property type="entry name" value="FMN_red"/>
    <property type="match status" value="1"/>
</dbReference>
<evidence type="ECO:0000313" key="2">
    <source>
        <dbReference type="EMBL" id="AFG36493.1"/>
    </source>
</evidence>
<dbReference type="AlphaFoldDB" id="H9UG50"/>
<name>H9UG50_SPIAZ</name>
<dbReference type="KEGG" id="sfc:Spiaf_0388"/>
<dbReference type="RefSeq" id="WP_014454491.1">
    <property type="nucleotide sequence ID" value="NC_017098.1"/>
</dbReference>
<evidence type="ECO:0000259" key="1">
    <source>
        <dbReference type="Pfam" id="PF03358"/>
    </source>
</evidence>
<reference evidence="3" key="1">
    <citation type="journal article" date="2013" name="Stand. Genomic Sci.">
        <title>Complete genome sequence of the halophilic bacterium Spirochaeta africana type strain (Z-7692(T)) from the alkaline Lake Magadi in the East African Rift.</title>
        <authorList>
            <person name="Liolos K."/>
            <person name="Abt B."/>
            <person name="Scheuner C."/>
            <person name="Teshima H."/>
            <person name="Held B."/>
            <person name="Lapidus A."/>
            <person name="Nolan M."/>
            <person name="Lucas S."/>
            <person name="Deshpande S."/>
            <person name="Cheng J.F."/>
            <person name="Tapia R."/>
            <person name="Goodwin L.A."/>
            <person name="Pitluck S."/>
            <person name="Pagani I."/>
            <person name="Ivanova N."/>
            <person name="Mavromatis K."/>
            <person name="Mikhailova N."/>
            <person name="Huntemann M."/>
            <person name="Pati A."/>
            <person name="Chen A."/>
            <person name="Palaniappan K."/>
            <person name="Land M."/>
            <person name="Rohde M."/>
            <person name="Tindall B.J."/>
            <person name="Detter J.C."/>
            <person name="Goker M."/>
            <person name="Bristow J."/>
            <person name="Eisen J.A."/>
            <person name="Markowitz V."/>
            <person name="Hugenholtz P."/>
            <person name="Woyke T."/>
            <person name="Klenk H.P."/>
            <person name="Kyrpides N.C."/>
        </authorList>
    </citation>
    <scope>NUCLEOTIDE SEQUENCE</scope>
    <source>
        <strain evidence="3">ATCC 700263 / DSM 8902 / Z-7692</strain>
    </source>
</reference>
<dbReference type="GO" id="GO:0016491">
    <property type="term" value="F:oxidoreductase activity"/>
    <property type="evidence" value="ECO:0007669"/>
    <property type="project" value="InterPro"/>
</dbReference>
<dbReference type="HOGENOM" id="CLU_055322_2_2_12"/>
<dbReference type="PANTHER" id="PTHR30543:SF21">
    <property type="entry name" value="NAD(P)H-DEPENDENT FMN REDUCTASE LOT6"/>
    <property type="match status" value="1"/>
</dbReference>
<dbReference type="GO" id="GO:0005829">
    <property type="term" value="C:cytosol"/>
    <property type="evidence" value="ECO:0007669"/>
    <property type="project" value="TreeGrafter"/>
</dbReference>
<dbReference type="STRING" id="889378.Spiaf_0388"/>
<organism evidence="2 3">
    <name type="scientific">Spirochaeta africana (strain ATCC 700263 / DSM 8902 / Z-7692)</name>
    <dbReference type="NCBI Taxonomy" id="889378"/>
    <lineage>
        <taxon>Bacteria</taxon>
        <taxon>Pseudomonadati</taxon>
        <taxon>Spirochaetota</taxon>
        <taxon>Spirochaetia</taxon>
        <taxon>Spirochaetales</taxon>
        <taxon>Spirochaetaceae</taxon>
        <taxon>Spirochaeta</taxon>
    </lineage>
</organism>
<evidence type="ECO:0000313" key="3">
    <source>
        <dbReference type="Proteomes" id="UP000007383"/>
    </source>
</evidence>
<dbReference type="InterPro" id="IPR005025">
    <property type="entry name" value="FMN_Rdtase-like_dom"/>
</dbReference>
<sequence>MNKLLIISASTRPQRLGTVISEWVQRVALDIAATDGNVEVELTDLAEVNLPFLDEVVPAAIAQQEYQNEHTLRWSQRVAQADGFVFVLPEYNHSYPASIKNAIDYLFVEWNYKPLGMVSYGASKAVGWGAKHLRTVAGELCMYDVRDYVLIPDCFDRVDDKGNFHPLEYQNADAKGMITEVIRAIEPMKLMRV</sequence>
<dbReference type="InterPro" id="IPR050712">
    <property type="entry name" value="NAD(P)H-dep_reductase"/>
</dbReference>
<dbReference type="GO" id="GO:0010181">
    <property type="term" value="F:FMN binding"/>
    <property type="evidence" value="ECO:0007669"/>
    <property type="project" value="TreeGrafter"/>
</dbReference>
<dbReference type="InterPro" id="IPR029039">
    <property type="entry name" value="Flavoprotein-like_sf"/>
</dbReference>
<dbReference type="PANTHER" id="PTHR30543">
    <property type="entry name" value="CHROMATE REDUCTASE"/>
    <property type="match status" value="1"/>
</dbReference>
<protein>
    <submittedName>
        <fullName evidence="2">Putative flavoprotein</fullName>
    </submittedName>
</protein>
<feature type="domain" description="NADPH-dependent FMN reductase-like" evidence="1">
    <location>
        <begin position="3"/>
        <end position="152"/>
    </location>
</feature>
<dbReference type="SUPFAM" id="SSF52218">
    <property type="entry name" value="Flavoproteins"/>
    <property type="match status" value="1"/>
</dbReference>
<accession>H9UG50</accession>
<keyword evidence="3" id="KW-1185">Reference proteome</keyword>
<dbReference type="eggNOG" id="COG0431">
    <property type="taxonomic scope" value="Bacteria"/>
</dbReference>
<gene>
    <name evidence="2" type="ordered locus">Spiaf_0388</name>
</gene>
<dbReference type="Gene3D" id="3.40.50.360">
    <property type="match status" value="1"/>
</dbReference>
<dbReference type="EMBL" id="CP003282">
    <property type="protein sequence ID" value="AFG36493.1"/>
    <property type="molecule type" value="Genomic_DNA"/>
</dbReference>
<dbReference type="PATRIC" id="fig|889378.3.peg.392"/>